<dbReference type="Proteomes" id="UP000266723">
    <property type="component" value="Unassembled WGS sequence"/>
</dbReference>
<protein>
    <recommendedName>
        <fullName evidence="3">Reverse transcriptase domain-containing protein</fullName>
    </recommendedName>
</protein>
<proteinExistence type="predicted"/>
<evidence type="ECO:0000313" key="1">
    <source>
        <dbReference type="EMBL" id="KAF3594981.1"/>
    </source>
</evidence>
<organism evidence="1 2">
    <name type="scientific">Brassica cretica</name>
    <name type="common">Mustard</name>
    <dbReference type="NCBI Taxonomy" id="69181"/>
    <lineage>
        <taxon>Eukaryota</taxon>
        <taxon>Viridiplantae</taxon>
        <taxon>Streptophyta</taxon>
        <taxon>Embryophyta</taxon>
        <taxon>Tracheophyta</taxon>
        <taxon>Spermatophyta</taxon>
        <taxon>Magnoliopsida</taxon>
        <taxon>eudicotyledons</taxon>
        <taxon>Gunneridae</taxon>
        <taxon>Pentapetalae</taxon>
        <taxon>rosids</taxon>
        <taxon>malvids</taxon>
        <taxon>Brassicales</taxon>
        <taxon>Brassicaceae</taxon>
        <taxon>Brassiceae</taxon>
        <taxon>Brassica</taxon>
    </lineage>
</organism>
<name>A0ABQ7EER5_BRACR</name>
<comment type="caution">
    <text evidence="1">The sequence shown here is derived from an EMBL/GenBank/DDBJ whole genome shotgun (WGS) entry which is preliminary data.</text>
</comment>
<evidence type="ECO:0000313" key="2">
    <source>
        <dbReference type="Proteomes" id="UP000266723"/>
    </source>
</evidence>
<reference evidence="1 2" key="1">
    <citation type="journal article" date="2020" name="BMC Genomics">
        <title>Intraspecific diversification of the crop wild relative Brassica cretica Lam. using demographic model selection.</title>
        <authorList>
            <person name="Kioukis A."/>
            <person name="Michalopoulou V.A."/>
            <person name="Briers L."/>
            <person name="Pirintsos S."/>
            <person name="Studholme D.J."/>
            <person name="Pavlidis P."/>
            <person name="Sarris P.F."/>
        </authorList>
    </citation>
    <scope>NUCLEOTIDE SEQUENCE [LARGE SCALE GENOMIC DNA]</scope>
    <source>
        <strain evidence="2">cv. PFS-1207/04</strain>
    </source>
</reference>
<accession>A0ABQ7EER5</accession>
<evidence type="ECO:0008006" key="3">
    <source>
        <dbReference type="Google" id="ProtNLM"/>
    </source>
</evidence>
<keyword evidence="2" id="KW-1185">Reference proteome</keyword>
<dbReference type="EMBL" id="QGKV02000299">
    <property type="protein sequence ID" value="KAF3594981.1"/>
    <property type="molecule type" value="Genomic_DNA"/>
</dbReference>
<gene>
    <name evidence="1" type="ORF">DY000_02022574</name>
</gene>
<sequence length="91" mass="10329">MLELTLYMSYLKNFRPRFLSFQDDMILTGSSLRPDGPIKAFKKLQMDKDGSDFEWSYAVGGISLKPNLRELVRPPEYLQAVMLISGGPAIN</sequence>